<dbReference type="Gene3D" id="2.40.480.10">
    <property type="entry name" value="Allene oxide cyclase-like"/>
    <property type="match status" value="1"/>
</dbReference>
<dbReference type="InterPro" id="IPR034871">
    <property type="entry name" value="Allene_oxi_cyc_sf"/>
</dbReference>
<gene>
    <name evidence="3" type="ORF">GCM10009801_21400</name>
</gene>
<comment type="caution">
    <text evidence="3">The sequence shown here is derived from an EMBL/GenBank/DDBJ whole genome shotgun (WGS) entry which is preliminary data.</text>
</comment>
<dbReference type="SUPFAM" id="SSF141493">
    <property type="entry name" value="Allene oxide cyclase-like"/>
    <property type="match status" value="1"/>
</dbReference>
<evidence type="ECO:0000313" key="4">
    <source>
        <dbReference type="Proteomes" id="UP001500016"/>
    </source>
</evidence>
<evidence type="ECO:0000313" key="3">
    <source>
        <dbReference type="EMBL" id="GAA2070561.1"/>
    </source>
</evidence>
<reference evidence="3 4" key="1">
    <citation type="journal article" date="2019" name="Int. J. Syst. Evol. Microbiol.">
        <title>The Global Catalogue of Microorganisms (GCM) 10K type strain sequencing project: providing services to taxonomists for standard genome sequencing and annotation.</title>
        <authorList>
            <consortium name="The Broad Institute Genomics Platform"/>
            <consortium name="The Broad Institute Genome Sequencing Center for Infectious Disease"/>
            <person name="Wu L."/>
            <person name="Ma J."/>
        </authorList>
    </citation>
    <scope>NUCLEOTIDE SEQUENCE [LARGE SCALE GENOMIC DNA]</scope>
    <source>
        <strain evidence="3 4">JCM 15478</strain>
    </source>
</reference>
<dbReference type="EMBL" id="BAAAPE010000006">
    <property type="protein sequence ID" value="GAA2070561.1"/>
    <property type="molecule type" value="Genomic_DNA"/>
</dbReference>
<dbReference type="RefSeq" id="WP_344526539.1">
    <property type="nucleotide sequence ID" value="NZ_BAAAPE010000006.1"/>
</dbReference>
<accession>A0ABN2VRP9</accession>
<dbReference type="Pfam" id="PF18678">
    <property type="entry name" value="AOC_like"/>
    <property type="match status" value="1"/>
</dbReference>
<evidence type="ECO:0000256" key="1">
    <source>
        <dbReference type="SAM" id="SignalP"/>
    </source>
</evidence>
<proteinExistence type="predicted"/>
<dbReference type="InterPro" id="IPR044859">
    <property type="entry name" value="Allene_oxi_cyc_Dirigent"/>
</dbReference>
<evidence type="ECO:0000259" key="2">
    <source>
        <dbReference type="Pfam" id="PF18678"/>
    </source>
</evidence>
<protein>
    <recommendedName>
        <fullName evidence="2">Allene oxide cyclase barrel-like domain-containing protein</fullName>
    </recommendedName>
</protein>
<name>A0ABN2VRP9_9ACTN</name>
<dbReference type="InterPro" id="IPR041013">
    <property type="entry name" value="AOC-like"/>
</dbReference>
<sequence>MGNNNTRPMLRKFAALSLATAAVGVFAVGSADADTSKKDRREVFELQLKDLEHKPIDLGPAGPSLGDMSAYCATAVENGRKVGYGAGTAQVVHVEGKKVTSQAVITLELKRGSLTMQSLRTNEASSLDMAITGGTGAFNGARGTVRYWDIATPDERMRVEILR</sequence>
<feature type="signal peptide" evidence="1">
    <location>
        <begin position="1"/>
        <end position="33"/>
    </location>
</feature>
<feature type="domain" description="Allene oxide cyclase barrel-like" evidence="2">
    <location>
        <begin position="58"/>
        <end position="161"/>
    </location>
</feature>
<dbReference type="Proteomes" id="UP001500016">
    <property type="component" value="Unassembled WGS sequence"/>
</dbReference>
<keyword evidence="1" id="KW-0732">Signal</keyword>
<keyword evidence="4" id="KW-1185">Reference proteome</keyword>
<organism evidence="3 4">
    <name type="scientific">Streptomyces albiaxialis</name>
    <dbReference type="NCBI Taxonomy" id="329523"/>
    <lineage>
        <taxon>Bacteria</taxon>
        <taxon>Bacillati</taxon>
        <taxon>Actinomycetota</taxon>
        <taxon>Actinomycetes</taxon>
        <taxon>Kitasatosporales</taxon>
        <taxon>Streptomycetaceae</taxon>
        <taxon>Streptomyces</taxon>
    </lineage>
</organism>
<feature type="chain" id="PRO_5047516006" description="Allene oxide cyclase barrel-like domain-containing protein" evidence="1">
    <location>
        <begin position="34"/>
        <end position="163"/>
    </location>
</feature>